<keyword evidence="2" id="KW-1185">Reference proteome</keyword>
<comment type="caution">
    <text evidence="1">The sequence shown here is derived from an EMBL/GenBank/DDBJ whole genome shotgun (WGS) entry which is preliminary data.</text>
</comment>
<reference evidence="1" key="1">
    <citation type="submission" date="2022-07" db="EMBL/GenBank/DDBJ databases">
        <authorList>
            <person name="Macas J."/>
            <person name="Novak P."/>
            <person name="Neumann P."/>
        </authorList>
    </citation>
    <scope>NUCLEOTIDE SEQUENCE</scope>
</reference>
<proteinExistence type="predicted"/>
<dbReference type="AlphaFoldDB" id="A0A9P0ZY39"/>
<dbReference type="EMBL" id="CAMAPE010000070">
    <property type="protein sequence ID" value="CAH9116720.1"/>
    <property type="molecule type" value="Genomic_DNA"/>
</dbReference>
<sequence length="133" mass="14609">MSSHSASANTRDKADHGHLLNVEEVASMLNVAPLSSVKRRKGGKRRCRDEVSILAENGPFEATCALTDDDWAEARRLAGPTVDIIKPDVGSLSSYCPRASSWSTSMLWTTGCVFRYTRSLRSTSTRLSYSLAR</sequence>
<gene>
    <name evidence="1" type="ORF">CEURO_LOCUS21278</name>
</gene>
<evidence type="ECO:0000313" key="1">
    <source>
        <dbReference type="EMBL" id="CAH9116720.1"/>
    </source>
</evidence>
<dbReference type="Proteomes" id="UP001152484">
    <property type="component" value="Unassembled WGS sequence"/>
</dbReference>
<accession>A0A9P0ZY39</accession>
<organism evidence="1 2">
    <name type="scientific">Cuscuta europaea</name>
    <name type="common">European dodder</name>
    <dbReference type="NCBI Taxonomy" id="41803"/>
    <lineage>
        <taxon>Eukaryota</taxon>
        <taxon>Viridiplantae</taxon>
        <taxon>Streptophyta</taxon>
        <taxon>Embryophyta</taxon>
        <taxon>Tracheophyta</taxon>
        <taxon>Spermatophyta</taxon>
        <taxon>Magnoliopsida</taxon>
        <taxon>eudicotyledons</taxon>
        <taxon>Gunneridae</taxon>
        <taxon>Pentapetalae</taxon>
        <taxon>asterids</taxon>
        <taxon>lamiids</taxon>
        <taxon>Solanales</taxon>
        <taxon>Convolvulaceae</taxon>
        <taxon>Cuscuteae</taxon>
        <taxon>Cuscuta</taxon>
        <taxon>Cuscuta subgen. Cuscuta</taxon>
    </lineage>
</organism>
<name>A0A9P0ZY39_CUSEU</name>
<evidence type="ECO:0000313" key="2">
    <source>
        <dbReference type="Proteomes" id="UP001152484"/>
    </source>
</evidence>
<protein>
    <submittedName>
        <fullName evidence="1">Uncharacterized protein</fullName>
    </submittedName>
</protein>